<dbReference type="Pfam" id="PF00024">
    <property type="entry name" value="PAN_1"/>
    <property type="match status" value="1"/>
</dbReference>
<protein>
    <recommendedName>
        <fullName evidence="2">Apple domain-containing protein</fullName>
    </recommendedName>
</protein>
<evidence type="ECO:0000256" key="1">
    <source>
        <dbReference type="SAM" id="MobiDB-lite"/>
    </source>
</evidence>
<dbReference type="Proteomes" id="UP001345013">
    <property type="component" value="Unassembled WGS sequence"/>
</dbReference>
<evidence type="ECO:0000259" key="2">
    <source>
        <dbReference type="Pfam" id="PF00024"/>
    </source>
</evidence>
<comment type="caution">
    <text evidence="3">The sequence shown here is derived from an EMBL/GenBank/DDBJ whole genome shotgun (WGS) entry which is preliminary data.</text>
</comment>
<sequence>MPNPSPSTGYAFGQKISCSAPTTTTSTSETTTITSAPTTTANTTTSATTTTTSATTTTNSCYPTGISNTCQDFYLFADGDRIYNERCNIQLSPVNAPLNGGGETVSLISTCVKLCTADVDCSILSWDPSTNLCKLYDSMTGFGVGSVVAVFKYGENSCSSDTVGSTSTQITTTTTATLLITSVTTTSTEVVVTPTCAPLSDGGFEERSNDWSIPVIGTDTDSGIYSADDNPWGYTTPHGSDFVMLRYADNVGLGTASQSLTEIYGTYSVSFSWSIPTMTKKGGDNPYCMVSNGEFVIRPFCNPGGSGQCDCDVLVDNVVVTSVNATCADGGEVEA</sequence>
<feature type="region of interest" description="Disordered" evidence="1">
    <location>
        <begin position="20"/>
        <end position="55"/>
    </location>
</feature>
<name>A0ABR0KK40_9EURO</name>
<dbReference type="InterPro" id="IPR003609">
    <property type="entry name" value="Pan_app"/>
</dbReference>
<evidence type="ECO:0000313" key="3">
    <source>
        <dbReference type="EMBL" id="KAK5098959.1"/>
    </source>
</evidence>
<organism evidence="3 4">
    <name type="scientific">Lithohypha guttulata</name>
    <dbReference type="NCBI Taxonomy" id="1690604"/>
    <lineage>
        <taxon>Eukaryota</taxon>
        <taxon>Fungi</taxon>
        <taxon>Dikarya</taxon>
        <taxon>Ascomycota</taxon>
        <taxon>Pezizomycotina</taxon>
        <taxon>Eurotiomycetes</taxon>
        <taxon>Chaetothyriomycetidae</taxon>
        <taxon>Chaetothyriales</taxon>
        <taxon>Trichomeriaceae</taxon>
        <taxon>Lithohypha</taxon>
    </lineage>
</organism>
<gene>
    <name evidence="3" type="ORF">LTR24_001587</name>
</gene>
<accession>A0ABR0KK40</accession>
<proteinExistence type="predicted"/>
<feature type="domain" description="Apple" evidence="2">
    <location>
        <begin position="105"/>
        <end position="158"/>
    </location>
</feature>
<dbReference type="EMBL" id="JAVRRG010000012">
    <property type="protein sequence ID" value="KAK5098959.1"/>
    <property type="molecule type" value="Genomic_DNA"/>
</dbReference>
<keyword evidence="4" id="KW-1185">Reference proteome</keyword>
<evidence type="ECO:0000313" key="4">
    <source>
        <dbReference type="Proteomes" id="UP001345013"/>
    </source>
</evidence>
<reference evidence="3 4" key="1">
    <citation type="submission" date="2023-08" db="EMBL/GenBank/DDBJ databases">
        <title>Black Yeasts Isolated from many extreme environments.</title>
        <authorList>
            <person name="Coleine C."/>
            <person name="Stajich J.E."/>
            <person name="Selbmann L."/>
        </authorList>
    </citation>
    <scope>NUCLEOTIDE SEQUENCE [LARGE SCALE GENOMIC DNA]</scope>
    <source>
        <strain evidence="3 4">CCFEE 5885</strain>
    </source>
</reference>